<protein>
    <recommendedName>
        <fullName evidence="4">DUF4811 domain-containing protein</fullName>
    </recommendedName>
</protein>
<dbReference type="Pfam" id="PF16069">
    <property type="entry name" value="DUF4811"/>
    <property type="match status" value="1"/>
</dbReference>
<name>A0ABP0ETA4_9LACO</name>
<evidence type="ECO:0000313" key="3">
    <source>
        <dbReference type="Proteomes" id="UP001314241"/>
    </source>
</evidence>
<dbReference type="EMBL" id="CAWVOH010000004">
    <property type="protein sequence ID" value="CAK8054815.1"/>
    <property type="molecule type" value="Genomic_DNA"/>
</dbReference>
<evidence type="ECO:0000256" key="1">
    <source>
        <dbReference type="SAM" id="Phobius"/>
    </source>
</evidence>
<sequence length="176" mass="19734">MIIWIILILVILTGVAFFAINNSALRWLVSGIMVLLTAAAVIALAMNMHSHFGMEKQTVTSTKQVYSILPAQSPIGAVAAKKIGSNDYVLVYKDHANDAKPETHFAPDQKHIVETVKKSAGYKQTDVSNAQVVTKTTRWVYKNNMTKWLFQQKNEDNIISVRHTLEIPQNWLVKSL</sequence>
<evidence type="ECO:0008006" key="4">
    <source>
        <dbReference type="Google" id="ProtNLM"/>
    </source>
</evidence>
<comment type="caution">
    <text evidence="2">The sequence shown here is derived from an EMBL/GenBank/DDBJ whole genome shotgun (WGS) entry which is preliminary data.</text>
</comment>
<gene>
    <name evidence="2" type="ORF">R54876_GBNLAHCA_01397</name>
</gene>
<feature type="transmembrane region" description="Helical" evidence="1">
    <location>
        <begin position="28"/>
        <end position="46"/>
    </location>
</feature>
<keyword evidence="1" id="KW-0472">Membrane</keyword>
<accession>A0ABP0ETA4</accession>
<evidence type="ECO:0000313" key="2">
    <source>
        <dbReference type="EMBL" id="CAK8054815.1"/>
    </source>
</evidence>
<proteinExistence type="predicted"/>
<organism evidence="2 3">
    <name type="scientific">Eupransor demetentiae</name>
    <dbReference type="NCBI Taxonomy" id="3109584"/>
    <lineage>
        <taxon>Bacteria</taxon>
        <taxon>Bacillati</taxon>
        <taxon>Bacillota</taxon>
        <taxon>Bacilli</taxon>
        <taxon>Lactobacillales</taxon>
        <taxon>Lactobacillaceae</taxon>
        <taxon>Eupransor</taxon>
    </lineage>
</organism>
<reference evidence="2 3" key="1">
    <citation type="submission" date="2024-01" db="EMBL/GenBank/DDBJ databases">
        <authorList>
            <person name="Botero Cardona J."/>
        </authorList>
    </citation>
    <scope>NUCLEOTIDE SEQUENCE [LARGE SCALE GENOMIC DNA]</scope>
    <source>
        <strain evidence="2 3">LMG 33000</strain>
    </source>
</reference>
<keyword evidence="3" id="KW-1185">Reference proteome</keyword>
<dbReference type="Proteomes" id="UP001314241">
    <property type="component" value="Unassembled WGS sequence"/>
</dbReference>
<dbReference type="InterPro" id="IPR032083">
    <property type="entry name" value="DUF4811"/>
</dbReference>
<dbReference type="RefSeq" id="WP_349642363.1">
    <property type="nucleotide sequence ID" value="NZ_CAWVOH010000004.1"/>
</dbReference>
<keyword evidence="1" id="KW-1133">Transmembrane helix</keyword>
<keyword evidence="1" id="KW-0812">Transmembrane</keyword>